<dbReference type="SMART" id="SM00369">
    <property type="entry name" value="LRR_TYP"/>
    <property type="match status" value="5"/>
</dbReference>
<protein>
    <submittedName>
        <fullName evidence="9">Peroxidasin homolog</fullName>
    </submittedName>
</protein>
<evidence type="ECO:0000259" key="7">
    <source>
        <dbReference type="PROSITE" id="PS50835"/>
    </source>
</evidence>
<dbReference type="InterPro" id="IPR007110">
    <property type="entry name" value="Ig-like_dom"/>
</dbReference>
<evidence type="ECO:0000256" key="3">
    <source>
        <dbReference type="ARBA" id="ARBA00022737"/>
    </source>
</evidence>
<dbReference type="InterPro" id="IPR032675">
    <property type="entry name" value="LRR_dom_sf"/>
</dbReference>
<organism evidence="8 9">
    <name type="scientific">Acanthaster planci</name>
    <name type="common">Crown-of-thorns starfish</name>
    <dbReference type="NCBI Taxonomy" id="133434"/>
    <lineage>
        <taxon>Eukaryota</taxon>
        <taxon>Metazoa</taxon>
        <taxon>Echinodermata</taxon>
        <taxon>Eleutherozoa</taxon>
        <taxon>Asterozoa</taxon>
        <taxon>Asteroidea</taxon>
        <taxon>Valvatacea</taxon>
        <taxon>Valvatida</taxon>
        <taxon>Acanthasteridae</taxon>
        <taxon>Acanthaster</taxon>
    </lineage>
</organism>
<feature type="domain" description="Ig-like" evidence="7">
    <location>
        <begin position="493"/>
        <end position="579"/>
    </location>
</feature>
<keyword evidence="1" id="KW-0433">Leucine-rich repeat</keyword>
<keyword evidence="2 6" id="KW-0732">Signal</keyword>
<dbReference type="KEGG" id="aplc:110986964"/>
<dbReference type="Proteomes" id="UP000694845">
    <property type="component" value="Unplaced"/>
</dbReference>
<evidence type="ECO:0000256" key="1">
    <source>
        <dbReference type="ARBA" id="ARBA00022614"/>
    </source>
</evidence>
<feature type="chain" id="PRO_5034442915" evidence="6">
    <location>
        <begin position="22"/>
        <end position="610"/>
    </location>
</feature>
<dbReference type="InterPro" id="IPR013783">
    <property type="entry name" value="Ig-like_fold"/>
</dbReference>
<dbReference type="Gene3D" id="2.60.40.10">
    <property type="entry name" value="Immunoglobulins"/>
    <property type="match status" value="1"/>
</dbReference>
<keyword evidence="3" id="KW-0677">Repeat</keyword>
<name>A0A8B7ZJF7_ACAPL</name>
<reference evidence="9" key="1">
    <citation type="submission" date="2025-08" db="UniProtKB">
        <authorList>
            <consortium name="RefSeq"/>
        </authorList>
    </citation>
    <scope>IDENTIFICATION</scope>
</reference>
<evidence type="ECO:0000256" key="6">
    <source>
        <dbReference type="SAM" id="SignalP"/>
    </source>
</evidence>
<dbReference type="InterPro" id="IPR000483">
    <property type="entry name" value="Cys-rich_flank_reg_C"/>
</dbReference>
<evidence type="ECO:0000313" key="8">
    <source>
        <dbReference type="Proteomes" id="UP000694845"/>
    </source>
</evidence>
<dbReference type="PROSITE" id="PS50835">
    <property type="entry name" value="IG_LIKE"/>
    <property type="match status" value="1"/>
</dbReference>
<dbReference type="Pfam" id="PF13855">
    <property type="entry name" value="LRR_8"/>
    <property type="match status" value="1"/>
</dbReference>
<feature type="signal peptide" evidence="6">
    <location>
        <begin position="1"/>
        <end position="21"/>
    </location>
</feature>
<dbReference type="PANTHER" id="PTHR24366:SF96">
    <property type="entry name" value="LEUCINE RICH REPEAT CONTAINING 53"/>
    <property type="match status" value="1"/>
</dbReference>
<dbReference type="SUPFAM" id="SSF52058">
    <property type="entry name" value="L domain-like"/>
    <property type="match status" value="2"/>
</dbReference>
<evidence type="ECO:0000313" key="9">
    <source>
        <dbReference type="RefSeq" id="XP_022105015.1"/>
    </source>
</evidence>
<dbReference type="OMA" id="FIRMSES"/>
<keyword evidence="4" id="KW-1015">Disulfide bond</keyword>
<evidence type="ECO:0000256" key="5">
    <source>
        <dbReference type="SAM" id="MobiDB-lite"/>
    </source>
</evidence>
<dbReference type="InterPro" id="IPR001611">
    <property type="entry name" value="Leu-rich_rpt"/>
</dbReference>
<dbReference type="Pfam" id="PF07679">
    <property type="entry name" value="I-set"/>
    <property type="match status" value="1"/>
</dbReference>
<feature type="region of interest" description="Disordered" evidence="5">
    <location>
        <begin position="567"/>
        <end position="587"/>
    </location>
</feature>
<dbReference type="GeneID" id="110986964"/>
<keyword evidence="8" id="KW-1185">Reference proteome</keyword>
<dbReference type="SMART" id="SM00082">
    <property type="entry name" value="LRRCT"/>
    <property type="match status" value="1"/>
</dbReference>
<dbReference type="InterPro" id="IPR013098">
    <property type="entry name" value="Ig_I-set"/>
</dbReference>
<dbReference type="AlphaFoldDB" id="A0A8B7ZJF7"/>
<accession>A0A8B7ZJF7</accession>
<dbReference type="InterPro" id="IPR003591">
    <property type="entry name" value="Leu-rich_rpt_typical-subtyp"/>
</dbReference>
<proteinExistence type="predicted"/>
<dbReference type="PANTHER" id="PTHR24366">
    <property type="entry name" value="IG(IMMUNOGLOBULIN) AND LRR(LEUCINE RICH REPEAT) DOMAINS"/>
    <property type="match status" value="1"/>
</dbReference>
<dbReference type="Pfam" id="PF00560">
    <property type="entry name" value="LRR_1"/>
    <property type="match status" value="1"/>
</dbReference>
<dbReference type="Gene3D" id="3.80.10.10">
    <property type="entry name" value="Ribonuclease Inhibitor"/>
    <property type="match status" value="2"/>
</dbReference>
<evidence type="ECO:0000256" key="4">
    <source>
        <dbReference type="ARBA" id="ARBA00023157"/>
    </source>
</evidence>
<dbReference type="SUPFAM" id="SSF48726">
    <property type="entry name" value="Immunoglobulin"/>
    <property type="match status" value="1"/>
</dbReference>
<dbReference type="InterPro" id="IPR036179">
    <property type="entry name" value="Ig-like_dom_sf"/>
</dbReference>
<gene>
    <name evidence="9" type="primary">LOC110986964</name>
</gene>
<dbReference type="OrthoDB" id="1394818at2759"/>
<evidence type="ECO:0000256" key="2">
    <source>
        <dbReference type="ARBA" id="ARBA00022729"/>
    </source>
</evidence>
<sequence>MAMALFTFLLCIGASIRIAQSSPCHAQCTYDRVTGKADCSSRNLDCIPVNYPDSLVMDLSHNNISILEPADFNRTFTRLVEIYLDYNNIYDVTSLMTSTEMGSLKKLSVQHNVIVHLDYSCGLDSLEDISLDNNMINSLYEFPHCQRLRRFSADSNEFQHGISLFVFDSLPSFISMRFNRITYFHIGTHFPLFLFENLTLLLNHNEISDVHIEYHWHQINPTLISLSYNRLQYVYVPAPNELIIANNGLRGLNIGIWVYQRENNIMRKLDVRSNSFDCLIQPDWAEGLLILHANGNLLRNLSSTTLQGFVNLTELHLANNRLLFIYPTALHQLTLLRSLYLDDNALTSLFGGVFLNQADLLELSITNNQLSVLHPDYFFGLGSLERLYLAGNRLLDVNPEIFRLMPGLTTIDFSQNDLNIFDITDSNLLEIFGALSRLELEGNPLQCDCRLTGLRDWLLNNPPSTLPRCQGPPKNSGTVVTDLGIHDLSCNPPKAMIKKNHLNLTVGQTATLSCTATGIPIPNITWLDPNGTMIQKPTVSFHHRKAYHSDGGYVNKVNDDQCVESAANRSGREDDYEVTVRTNDPPQVYQELALQNKDDEYESVSGRGGQ</sequence>
<dbReference type="RefSeq" id="XP_022105015.1">
    <property type="nucleotide sequence ID" value="XM_022249323.1"/>
</dbReference>